<comment type="subcellular location">
    <subcellularLocation>
        <location evidence="1">Cell inner membrane</location>
        <topology evidence="1">Multi-pass membrane protein</topology>
    </subcellularLocation>
</comment>
<dbReference type="OrthoDB" id="9150135at2"/>
<keyword evidence="7 8" id="KW-0472">Membrane</keyword>
<dbReference type="STRING" id="1447782.SAMN05444417_0944"/>
<dbReference type="RefSeq" id="WP_073326677.1">
    <property type="nucleotide sequence ID" value="NZ_FQYO01000002.1"/>
</dbReference>
<evidence type="ECO:0000256" key="6">
    <source>
        <dbReference type="ARBA" id="ARBA00022989"/>
    </source>
</evidence>
<keyword evidence="2" id="KW-0813">Transport</keyword>
<dbReference type="InterPro" id="IPR024989">
    <property type="entry name" value="MFS_assoc_dom"/>
</dbReference>
<feature type="transmembrane region" description="Helical" evidence="8">
    <location>
        <begin position="361"/>
        <end position="382"/>
    </location>
</feature>
<keyword evidence="5 8" id="KW-0812">Transmembrane</keyword>
<feature type="domain" description="Major facilitator superfamily associated" evidence="9">
    <location>
        <begin position="16"/>
        <end position="341"/>
    </location>
</feature>
<dbReference type="Gene3D" id="1.20.1250.20">
    <property type="entry name" value="MFS general substrate transporter like domains"/>
    <property type="match status" value="2"/>
</dbReference>
<keyword evidence="3" id="KW-1003">Cell membrane</keyword>
<organism evidence="10 11">
    <name type="scientific">Wenxinia saemankumensis</name>
    <dbReference type="NCBI Taxonomy" id="1447782"/>
    <lineage>
        <taxon>Bacteria</taxon>
        <taxon>Pseudomonadati</taxon>
        <taxon>Pseudomonadota</taxon>
        <taxon>Alphaproteobacteria</taxon>
        <taxon>Rhodobacterales</taxon>
        <taxon>Roseobacteraceae</taxon>
        <taxon>Wenxinia</taxon>
    </lineage>
</organism>
<reference evidence="10 11" key="1">
    <citation type="submission" date="2016-11" db="EMBL/GenBank/DDBJ databases">
        <authorList>
            <person name="Jaros S."/>
            <person name="Januszkiewicz K."/>
            <person name="Wedrychowicz H."/>
        </authorList>
    </citation>
    <scope>NUCLEOTIDE SEQUENCE [LARGE SCALE GENOMIC DNA]</scope>
    <source>
        <strain evidence="10 11">DSM 100565</strain>
    </source>
</reference>
<keyword evidence="4" id="KW-0997">Cell inner membrane</keyword>
<evidence type="ECO:0000256" key="7">
    <source>
        <dbReference type="ARBA" id="ARBA00023136"/>
    </source>
</evidence>
<name>A0A1M6C1I6_9RHOB</name>
<accession>A0A1M6C1I6</accession>
<feature type="transmembrane region" description="Helical" evidence="8">
    <location>
        <begin position="77"/>
        <end position="105"/>
    </location>
</feature>
<feature type="transmembrane region" description="Helical" evidence="8">
    <location>
        <begin position="274"/>
        <end position="293"/>
    </location>
</feature>
<dbReference type="GO" id="GO:0030395">
    <property type="term" value="F:lactose binding"/>
    <property type="evidence" value="ECO:0007669"/>
    <property type="project" value="TreeGrafter"/>
</dbReference>
<keyword evidence="6 8" id="KW-1133">Transmembrane helix</keyword>
<evidence type="ECO:0000256" key="2">
    <source>
        <dbReference type="ARBA" id="ARBA00022448"/>
    </source>
</evidence>
<feature type="transmembrane region" description="Helical" evidence="8">
    <location>
        <begin position="111"/>
        <end position="127"/>
    </location>
</feature>
<evidence type="ECO:0000313" key="10">
    <source>
        <dbReference type="EMBL" id="SHI54558.1"/>
    </source>
</evidence>
<protein>
    <submittedName>
        <fullName evidence="10">MFS transporter, PPP family, 3-phenylpropionic acid transporter</fullName>
    </submittedName>
</protein>
<dbReference type="InterPro" id="IPR036259">
    <property type="entry name" value="MFS_trans_sf"/>
</dbReference>
<dbReference type="InterPro" id="IPR026032">
    <property type="entry name" value="HcaT-like"/>
</dbReference>
<feature type="transmembrane region" description="Helical" evidence="8">
    <location>
        <begin position="299"/>
        <end position="321"/>
    </location>
</feature>
<evidence type="ECO:0000256" key="3">
    <source>
        <dbReference type="ARBA" id="ARBA00022475"/>
    </source>
</evidence>
<feature type="transmembrane region" description="Helical" evidence="8">
    <location>
        <begin position="139"/>
        <end position="159"/>
    </location>
</feature>
<gene>
    <name evidence="10" type="ORF">SAMN05444417_0944</name>
</gene>
<evidence type="ECO:0000256" key="5">
    <source>
        <dbReference type="ARBA" id="ARBA00022692"/>
    </source>
</evidence>
<evidence type="ECO:0000256" key="1">
    <source>
        <dbReference type="ARBA" id="ARBA00004429"/>
    </source>
</evidence>
<feature type="transmembrane region" description="Helical" evidence="8">
    <location>
        <begin position="239"/>
        <end position="262"/>
    </location>
</feature>
<sequence>MPLPARLASPEARCGLFYLSQMTTMGAANGYAGIWFADQGLSGAQIGWINAAPIFGLLCLNLFVGRVADRADDWRSVIVALMALAAVLSAGLSLAAGFVGILLVWGAAHTALGAGLPVADAATLKLTERRGSEYGPIRALATVGYLCALVLVGLMAGAFGPGVFLPLFIGFALLRALAATALPRFRAPPGEEGEARPGATALGQVLRPWFLLPLGGACVIFGSHFILNAFQALLWQRQGIGVGTISLLIAFGAVCETALFWFWPRIRHLASLRALLAFAGAVAVLRWTAFAFAPPVALLWPLQALHAITFALTLMASLAYVSSHVTEQIAAQAQAVFVMMQEVMSIVALLSFGAIVDAYGVGAYGFSALFAACGVALILASLRLRVP</sequence>
<feature type="transmembrane region" description="Helical" evidence="8">
    <location>
        <begin position="46"/>
        <end position="65"/>
    </location>
</feature>
<keyword evidence="11" id="KW-1185">Reference proteome</keyword>
<evidence type="ECO:0000259" key="9">
    <source>
        <dbReference type="Pfam" id="PF12832"/>
    </source>
</evidence>
<dbReference type="AlphaFoldDB" id="A0A1M6C1I6"/>
<dbReference type="GO" id="GO:0015528">
    <property type="term" value="F:lactose:proton symporter activity"/>
    <property type="evidence" value="ECO:0007669"/>
    <property type="project" value="TreeGrafter"/>
</dbReference>
<dbReference type="Pfam" id="PF12832">
    <property type="entry name" value="MFS_1_like"/>
    <property type="match status" value="1"/>
</dbReference>
<dbReference type="PANTHER" id="PTHR23522:SF10">
    <property type="entry name" value="3-PHENYLPROPIONIC ACID TRANSPORTER-RELATED"/>
    <property type="match status" value="1"/>
</dbReference>
<feature type="transmembrane region" description="Helical" evidence="8">
    <location>
        <begin position="206"/>
        <end position="227"/>
    </location>
</feature>
<dbReference type="PIRSF" id="PIRSF004925">
    <property type="entry name" value="HcaT"/>
    <property type="match status" value="1"/>
</dbReference>
<dbReference type="SUPFAM" id="SSF103473">
    <property type="entry name" value="MFS general substrate transporter"/>
    <property type="match status" value="1"/>
</dbReference>
<feature type="transmembrane region" description="Helical" evidence="8">
    <location>
        <begin position="333"/>
        <end position="355"/>
    </location>
</feature>
<dbReference type="Proteomes" id="UP000184292">
    <property type="component" value="Unassembled WGS sequence"/>
</dbReference>
<dbReference type="EMBL" id="FQYO01000002">
    <property type="protein sequence ID" value="SHI54558.1"/>
    <property type="molecule type" value="Genomic_DNA"/>
</dbReference>
<feature type="transmembrane region" description="Helical" evidence="8">
    <location>
        <begin position="165"/>
        <end position="185"/>
    </location>
</feature>
<dbReference type="GO" id="GO:0005886">
    <property type="term" value="C:plasma membrane"/>
    <property type="evidence" value="ECO:0007669"/>
    <property type="project" value="UniProtKB-SubCell"/>
</dbReference>
<evidence type="ECO:0000256" key="4">
    <source>
        <dbReference type="ARBA" id="ARBA00022519"/>
    </source>
</evidence>
<evidence type="ECO:0000313" key="11">
    <source>
        <dbReference type="Proteomes" id="UP000184292"/>
    </source>
</evidence>
<dbReference type="PANTHER" id="PTHR23522">
    <property type="entry name" value="BLL5896 PROTEIN"/>
    <property type="match status" value="1"/>
</dbReference>
<evidence type="ECO:0000256" key="8">
    <source>
        <dbReference type="SAM" id="Phobius"/>
    </source>
</evidence>
<proteinExistence type="predicted"/>